<proteinExistence type="predicted"/>
<comment type="caution">
    <text evidence="2">The sequence shown here is derived from an EMBL/GenBank/DDBJ whole genome shotgun (WGS) entry which is preliminary data.</text>
</comment>
<dbReference type="Proteomes" id="UP001642540">
    <property type="component" value="Unassembled WGS sequence"/>
</dbReference>
<feature type="coiled-coil region" evidence="1">
    <location>
        <begin position="82"/>
        <end position="109"/>
    </location>
</feature>
<dbReference type="EMBL" id="CAXLJM020000015">
    <property type="protein sequence ID" value="CAL8081556.1"/>
    <property type="molecule type" value="Genomic_DNA"/>
</dbReference>
<keyword evidence="1" id="KW-0175">Coiled coil</keyword>
<keyword evidence="3" id="KW-1185">Reference proteome</keyword>
<gene>
    <name evidence="2" type="ORF">ODALV1_LOCUS4953</name>
</gene>
<accession>A0ABP1PXK9</accession>
<evidence type="ECO:0000313" key="2">
    <source>
        <dbReference type="EMBL" id="CAL8081556.1"/>
    </source>
</evidence>
<organism evidence="2 3">
    <name type="scientific">Orchesella dallaii</name>
    <dbReference type="NCBI Taxonomy" id="48710"/>
    <lineage>
        <taxon>Eukaryota</taxon>
        <taxon>Metazoa</taxon>
        <taxon>Ecdysozoa</taxon>
        <taxon>Arthropoda</taxon>
        <taxon>Hexapoda</taxon>
        <taxon>Collembola</taxon>
        <taxon>Entomobryomorpha</taxon>
        <taxon>Entomobryoidea</taxon>
        <taxon>Orchesellidae</taxon>
        <taxon>Orchesellinae</taxon>
        <taxon>Orchesella</taxon>
    </lineage>
</organism>
<name>A0ABP1PXK9_9HEXA</name>
<reference evidence="2 3" key="1">
    <citation type="submission" date="2024-08" db="EMBL/GenBank/DDBJ databases">
        <authorList>
            <person name="Cucini C."/>
            <person name="Frati F."/>
        </authorList>
    </citation>
    <scope>NUCLEOTIDE SEQUENCE [LARGE SCALE GENOMIC DNA]</scope>
</reference>
<sequence length="113" mass="13327">MEEQYDILMRRIISFAIQVQCYQSQLDKNEAAIKTLSDITLNLLNKGYQKPQSQQYLHPGIVVQSEEFQATINLISNNILKLDRLREESEKLEIYKQFAEDQRQAYESELENL</sequence>
<protein>
    <submittedName>
        <fullName evidence="2">Uncharacterized protein</fullName>
    </submittedName>
</protein>
<evidence type="ECO:0000256" key="1">
    <source>
        <dbReference type="SAM" id="Coils"/>
    </source>
</evidence>
<evidence type="ECO:0000313" key="3">
    <source>
        <dbReference type="Proteomes" id="UP001642540"/>
    </source>
</evidence>